<dbReference type="InterPro" id="IPR050643">
    <property type="entry name" value="Periplasmic_pilus_chap"/>
</dbReference>
<dbReference type="OrthoDB" id="369595at2"/>
<evidence type="ECO:0000313" key="3">
    <source>
        <dbReference type="EMBL" id="TSB04730.1"/>
    </source>
</evidence>
<accession>A0A553WJ45</accession>
<dbReference type="AlphaFoldDB" id="A0A553WJ45"/>
<dbReference type="SUPFAM" id="SSF49354">
    <property type="entry name" value="PapD-like"/>
    <property type="match status" value="1"/>
</dbReference>
<evidence type="ECO:0000259" key="2">
    <source>
        <dbReference type="Pfam" id="PF00345"/>
    </source>
</evidence>
<dbReference type="PANTHER" id="PTHR30251:SF4">
    <property type="entry name" value="SLR1668 PROTEIN"/>
    <property type="match status" value="1"/>
</dbReference>
<dbReference type="GO" id="GO:0071555">
    <property type="term" value="P:cell wall organization"/>
    <property type="evidence" value="ECO:0007669"/>
    <property type="project" value="InterPro"/>
</dbReference>
<organism evidence="3 4">
    <name type="scientific">Sphingorhabdus contaminans</name>
    <dbReference type="NCBI Taxonomy" id="1343899"/>
    <lineage>
        <taxon>Bacteria</taxon>
        <taxon>Pseudomonadati</taxon>
        <taxon>Pseudomonadota</taxon>
        <taxon>Alphaproteobacteria</taxon>
        <taxon>Sphingomonadales</taxon>
        <taxon>Sphingomonadaceae</taxon>
        <taxon>Sphingorhabdus</taxon>
    </lineage>
</organism>
<proteinExistence type="predicted"/>
<evidence type="ECO:0000313" key="4">
    <source>
        <dbReference type="Proteomes" id="UP000320160"/>
    </source>
</evidence>
<evidence type="ECO:0000256" key="1">
    <source>
        <dbReference type="SAM" id="SignalP"/>
    </source>
</evidence>
<dbReference type="PANTHER" id="PTHR30251">
    <property type="entry name" value="PILUS ASSEMBLY CHAPERONE"/>
    <property type="match status" value="1"/>
</dbReference>
<dbReference type="InterPro" id="IPR013783">
    <property type="entry name" value="Ig-like_fold"/>
</dbReference>
<feature type="chain" id="PRO_5022106859" evidence="1">
    <location>
        <begin position="28"/>
        <end position="253"/>
    </location>
</feature>
<dbReference type="EMBL" id="VKKU01000001">
    <property type="protein sequence ID" value="TSB04730.1"/>
    <property type="molecule type" value="Genomic_DNA"/>
</dbReference>
<dbReference type="InterPro" id="IPR016147">
    <property type="entry name" value="Pili_assmbl_chaperone_N"/>
</dbReference>
<protein>
    <submittedName>
        <fullName evidence="3">Molecular chaperone</fullName>
    </submittedName>
</protein>
<dbReference type="InterPro" id="IPR008962">
    <property type="entry name" value="PapD-like_sf"/>
</dbReference>
<feature type="domain" description="Pili assembly chaperone N-terminal" evidence="2">
    <location>
        <begin position="41"/>
        <end position="140"/>
    </location>
</feature>
<reference evidence="3 4" key="1">
    <citation type="submission" date="2019-07" db="EMBL/GenBank/DDBJ databases">
        <authorList>
            <person name="Park M."/>
        </authorList>
    </citation>
    <scope>NUCLEOTIDE SEQUENCE [LARGE SCALE GENOMIC DNA]</scope>
    <source>
        <strain evidence="3 4">KCTC32445</strain>
    </source>
</reference>
<sequence length="253" mass="26885">MPFRPKPAIYAALAVAASASIATALYAMTVSPVVVDLQTSGQRMSQVVTIENKYAKPVILEVLTQEAEYTDEGVRGTGKATDDLLVFPPQAQIAPGGTQAVRIQYVGDPDLAKSRHYFVTVAQLPVKIPEGESALQLLYNFQIVTGVSMAGKKPNITVSNAGSYIGGDGKPRVLLVLNNNADTYGYLSNGSLRIVQKDDAGKEIFRKTMTGDQISQEIGFGLVGAGQVRKMQTGIVLPASGGSVEAYFTPSTR</sequence>
<dbReference type="Gene3D" id="2.60.40.10">
    <property type="entry name" value="Immunoglobulins"/>
    <property type="match status" value="1"/>
</dbReference>
<dbReference type="Proteomes" id="UP000320160">
    <property type="component" value="Unassembled WGS sequence"/>
</dbReference>
<comment type="caution">
    <text evidence="3">The sequence shown here is derived from an EMBL/GenBank/DDBJ whole genome shotgun (WGS) entry which is preliminary data.</text>
</comment>
<gene>
    <name evidence="3" type="ORF">FOM92_04770</name>
</gene>
<name>A0A553WJ45_9SPHN</name>
<dbReference type="RefSeq" id="WP_143775648.1">
    <property type="nucleotide sequence ID" value="NZ_VKKU01000001.1"/>
</dbReference>
<keyword evidence="1" id="KW-0732">Signal</keyword>
<dbReference type="Pfam" id="PF00345">
    <property type="entry name" value="PapD_N"/>
    <property type="match status" value="1"/>
</dbReference>
<dbReference type="GO" id="GO:0030288">
    <property type="term" value="C:outer membrane-bounded periplasmic space"/>
    <property type="evidence" value="ECO:0007669"/>
    <property type="project" value="InterPro"/>
</dbReference>
<feature type="signal peptide" evidence="1">
    <location>
        <begin position="1"/>
        <end position="27"/>
    </location>
</feature>
<keyword evidence="4" id="KW-1185">Reference proteome</keyword>